<comment type="caution">
    <text evidence="2">The sequence shown here is derived from an EMBL/GenBank/DDBJ whole genome shotgun (WGS) entry which is preliminary data.</text>
</comment>
<dbReference type="EMBL" id="MU150304">
    <property type="protein sequence ID" value="KAF9460143.1"/>
    <property type="molecule type" value="Genomic_DNA"/>
</dbReference>
<name>A0A9P5XYU3_9AGAR</name>
<keyword evidence="1" id="KW-0812">Transmembrane</keyword>
<evidence type="ECO:0000313" key="3">
    <source>
        <dbReference type="Proteomes" id="UP000807353"/>
    </source>
</evidence>
<proteinExistence type="predicted"/>
<dbReference type="Gene3D" id="3.60.110.10">
    <property type="entry name" value="Carbon-nitrogen hydrolase"/>
    <property type="match status" value="1"/>
</dbReference>
<feature type="transmembrane region" description="Helical" evidence="1">
    <location>
        <begin position="87"/>
        <end position="111"/>
    </location>
</feature>
<organism evidence="2 3">
    <name type="scientific">Collybia nuda</name>
    <dbReference type="NCBI Taxonomy" id="64659"/>
    <lineage>
        <taxon>Eukaryota</taxon>
        <taxon>Fungi</taxon>
        <taxon>Dikarya</taxon>
        <taxon>Basidiomycota</taxon>
        <taxon>Agaricomycotina</taxon>
        <taxon>Agaricomycetes</taxon>
        <taxon>Agaricomycetidae</taxon>
        <taxon>Agaricales</taxon>
        <taxon>Tricholomatineae</taxon>
        <taxon>Clitocybaceae</taxon>
        <taxon>Collybia</taxon>
    </lineage>
</organism>
<feature type="transmembrane region" description="Helical" evidence="1">
    <location>
        <begin position="34"/>
        <end position="52"/>
    </location>
</feature>
<evidence type="ECO:0000313" key="2">
    <source>
        <dbReference type="EMBL" id="KAF9460143.1"/>
    </source>
</evidence>
<dbReference type="AlphaFoldDB" id="A0A9P5XYU3"/>
<evidence type="ECO:0000256" key="1">
    <source>
        <dbReference type="SAM" id="Phobius"/>
    </source>
</evidence>
<dbReference type="Proteomes" id="UP000807353">
    <property type="component" value="Unassembled WGS sequence"/>
</dbReference>
<feature type="transmembrane region" description="Helical" evidence="1">
    <location>
        <begin position="514"/>
        <end position="541"/>
    </location>
</feature>
<feature type="transmembrane region" description="Helical" evidence="1">
    <location>
        <begin position="64"/>
        <end position="81"/>
    </location>
</feature>
<keyword evidence="1" id="KW-0472">Membrane</keyword>
<sequence length="575" mass="62910">MNLRTLIFQDYPNVIFISTSTLAAFLALRPTPSPAPIVLTLTALLVYSRILFPSQHAASYTTILWFTISVAGTLAKVTASLDALSSAAFSIIALFTLSAITSFFILSIIYLDTKVCARSSSPWVQISLFPALWTSLWFGVSYLSPVGRLLALSPVEGIDSYDWILQLVGAPGVDWIVAAWAVVCSQAIGAWFIGLEEKESEGPLIAHEAPARQRSHQLSRAGSIALLTTLVLAPAAFSTLRSNYPQAVISADTTPLSVGCILPPLQRSKRQSLTLDDYIDESVKWQNSAKILLWPEGAVTFNSEAEREEGFAKVKQLVNQTAYIGVSFEEVYNDKEKGSRRSISKHNGLAIISRWSSEPHLVYYKRHLVPIAESFSLTHSTQPPSIFTLELPRPKGMNKTDWAPGPNHTRPIPITASICLDFADPSPFAELSSKPALVLGPARTWDIAVGYAMWRQAKQRAEEVGTMILWCDGGDGGVSGIAGGGFSDFTQVGPGSWVRAIGVQYPFNTQRTPFAYLGSATILLFWVVVLGGYFSEVLGYVPQVIMAKRGYRDVRNLFRSRPREDEVAVEGDLLG</sequence>
<dbReference type="SUPFAM" id="SSF56317">
    <property type="entry name" value="Carbon-nitrogen hydrolase"/>
    <property type="match status" value="1"/>
</dbReference>
<dbReference type="OrthoDB" id="2626014at2759"/>
<accession>A0A9P5XYU3</accession>
<protein>
    <recommendedName>
        <fullName evidence="4">CN hydrolase domain-containing protein</fullName>
    </recommendedName>
</protein>
<dbReference type="InterPro" id="IPR036526">
    <property type="entry name" value="C-N_Hydrolase_sf"/>
</dbReference>
<feature type="transmembrane region" description="Helical" evidence="1">
    <location>
        <begin position="12"/>
        <end position="28"/>
    </location>
</feature>
<keyword evidence="3" id="KW-1185">Reference proteome</keyword>
<keyword evidence="1" id="KW-1133">Transmembrane helix</keyword>
<reference evidence="2" key="1">
    <citation type="submission" date="2020-11" db="EMBL/GenBank/DDBJ databases">
        <authorList>
            <consortium name="DOE Joint Genome Institute"/>
            <person name="Ahrendt S."/>
            <person name="Riley R."/>
            <person name="Andreopoulos W."/>
            <person name="Labutti K."/>
            <person name="Pangilinan J."/>
            <person name="Ruiz-Duenas F.J."/>
            <person name="Barrasa J.M."/>
            <person name="Sanchez-Garcia M."/>
            <person name="Camarero S."/>
            <person name="Miyauchi S."/>
            <person name="Serrano A."/>
            <person name="Linde D."/>
            <person name="Babiker R."/>
            <person name="Drula E."/>
            <person name="Ayuso-Fernandez I."/>
            <person name="Pacheco R."/>
            <person name="Padilla G."/>
            <person name="Ferreira P."/>
            <person name="Barriuso J."/>
            <person name="Kellner H."/>
            <person name="Castanera R."/>
            <person name="Alfaro M."/>
            <person name="Ramirez L."/>
            <person name="Pisabarro A.G."/>
            <person name="Kuo A."/>
            <person name="Tritt A."/>
            <person name="Lipzen A."/>
            <person name="He G."/>
            <person name="Yan M."/>
            <person name="Ng V."/>
            <person name="Cullen D."/>
            <person name="Martin F."/>
            <person name="Rosso M.-N."/>
            <person name="Henrissat B."/>
            <person name="Hibbett D."/>
            <person name="Martinez A.T."/>
            <person name="Grigoriev I.V."/>
        </authorList>
    </citation>
    <scope>NUCLEOTIDE SEQUENCE</scope>
    <source>
        <strain evidence="2">CBS 247.69</strain>
    </source>
</reference>
<gene>
    <name evidence="2" type="ORF">BDZ94DRAFT_1198454</name>
</gene>
<evidence type="ECO:0008006" key="4">
    <source>
        <dbReference type="Google" id="ProtNLM"/>
    </source>
</evidence>
<feature type="transmembrane region" description="Helical" evidence="1">
    <location>
        <begin position="123"/>
        <end position="143"/>
    </location>
</feature>